<proteinExistence type="predicted"/>
<comment type="caution">
    <text evidence="1">The sequence shown here is derived from an EMBL/GenBank/DDBJ whole genome shotgun (WGS) entry which is preliminary data.</text>
</comment>
<protein>
    <submittedName>
        <fullName evidence="1">Uncharacterized protein</fullName>
    </submittedName>
</protein>
<dbReference type="Proteomes" id="UP000612585">
    <property type="component" value="Unassembled WGS sequence"/>
</dbReference>
<accession>A0A8J4E746</accession>
<sequence>MITYAAGSWAELAAIHDELEAVLDVAVSAVGVQVLVELADGARTAWTRVVDVTAACGRWVSGVVRKAVGASAGWVRRHISISGRFKFELGARGAGNPALGSA</sequence>
<organism evidence="1 2">
    <name type="scientific">Virgisporangium aurantiacum</name>
    <dbReference type="NCBI Taxonomy" id="175570"/>
    <lineage>
        <taxon>Bacteria</taxon>
        <taxon>Bacillati</taxon>
        <taxon>Actinomycetota</taxon>
        <taxon>Actinomycetes</taxon>
        <taxon>Micromonosporales</taxon>
        <taxon>Micromonosporaceae</taxon>
        <taxon>Virgisporangium</taxon>
    </lineage>
</organism>
<dbReference type="AlphaFoldDB" id="A0A8J4E746"/>
<gene>
    <name evidence="1" type="ORF">Vau01_122660</name>
</gene>
<evidence type="ECO:0000313" key="1">
    <source>
        <dbReference type="EMBL" id="GIJ64750.1"/>
    </source>
</evidence>
<dbReference type="EMBL" id="BOPG01000127">
    <property type="protein sequence ID" value="GIJ64750.1"/>
    <property type="molecule type" value="Genomic_DNA"/>
</dbReference>
<name>A0A8J4E746_9ACTN</name>
<reference evidence="1" key="1">
    <citation type="submission" date="2021-01" db="EMBL/GenBank/DDBJ databases">
        <title>Whole genome shotgun sequence of Virgisporangium aurantiacum NBRC 16421.</title>
        <authorList>
            <person name="Komaki H."/>
            <person name="Tamura T."/>
        </authorList>
    </citation>
    <scope>NUCLEOTIDE SEQUENCE</scope>
    <source>
        <strain evidence="1">NBRC 16421</strain>
    </source>
</reference>
<evidence type="ECO:0000313" key="2">
    <source>
        <dbReference type="Proteomes" id="UP000612585"/>
    </source>
</evidence>
<keyword evidence="2" id="KW-1185">Reference proteome</keyword>